<feature type="transmembrane region" description="Helical" evidence="3">
    <location>
        <begin position="132"/>
        <end position="156"/>
    </location>
</feature>
<dbReference type="InterPro" id="IPR050469">
    <property type="entry name" value="Diguanylate_Cyclase"/>
</dbReference>
<dbReference type="PANTHER" id="PTHR45138">
    <property type="entry name" value="REGULATORY COMPONENTS OF SENSORY TRANSDUCTION SYSTEM"/>
    <property type="match status" value="1"/>
</dbReference>
<dbReference type="PROSITE" id="PS50887">
    <property type="entry name" value="GGDEF"/>
    <property type="match status" value="1"/>
</dbReference>
<dbReference type="InterPro" id="IPR029787">
    <property type="entry name" value="Nucleotide_cyclase"/>
</dbReference>
<comment type="catalytic activity">
    <reaction evidence="2">
        <text>2 GTP = 3',3'-c-di-GMP + 2 diphosphate</text>
        <dbReference type="Rhea" id="RHEA:24898"/>
        <dbReference type="ChEBI" id="CHEBI:33019"/>
        <dbReference type="ChEBI" id="CHEBI:37565"/>
        <dbReference type="ChEBI" id="CHEBI:58805"/>
        <dbReference type="EC" id="2.7.7.65"/>
    </reaction>
</comment>
<organism evidence="5 6">
    <name type="scientific">Treponema rectale</name>
    <dbReference type="NCBI Taxonomy" id="744512"/>
    <lineage>
        <taxon>Bacteria</taxon>
        <taxon>Pseudomonadati</taxon>
        <taxon>Spirochaetota</taxon>
        <taxon>Spirochaetia</taxon>
        <taxon>Spirochaetales</taxon>
        <taxon>Treponemataceae</taxon>
        <taxon>Treponema</taxon>
    </lineage>
</organism>
<evidence type="ECO:0000313" key="6">
    <source>
        <dbReference type="Proteomes" id="UP000593591"/>
    </source>
</evidence>
<dbReference type="PANTHER" id="PTHR45138:SF9">
    <property type="entry name" value="DIGUANYLATE CYCLASE DGCM-RELATED"/>
    <property type="match status" value="1"/>
</dbReference>
<dbReference type="Proteomes" id="UP000593591">
    <property type="component" value="Chromosome"/>
</dbReference>
<dbReference type="KEGG" id="trc:DYE49_03235"/>
<protein>
    <recommendedName>
        <fullName evidence="1">diguanylate cyclase</fullName>
        <ecNumber evidence="1">2.7.7.65</ecNumber>
    </recommendedName>
</protein>
<dbReference type="NCBIfam" id="TIGR00254">
    <property type="entry name" value="GGDEF"/>
    <property type="match status" value="1"/>
</dbReference>
<proteinExistence type="predicted"/>
<dbReference type="FunFam" id="3.30.70.270:FF:000001">
    <property type="entry name" value="Diguanylate cyclase domain protein"/>
    <property type="match status" value="1"/>
</dbReference>
<sequence>MKHTKTHLFLPNRSIKRFKLNKEQVLEVRHHFSKVALSIDALFSVFIILIMIFYFIKPLFHGGDYWNSIAASGPSLAGKLVMISSSILLQIYMQFVQWGKKENHLLTRIMLIFYPLSIATGLHLFIVRDAMLGTLGVTETISAGILWIAVICFCPLSYFVDQIIITSLVGLSVIITPCIVTNFYPILEIHQYILIAIVYMVASFIFHNIFFYIECQQYYIEHENERLLDMSNHDPLTFCLNRNGLQSLLKFKEGQKVIQPIVVIVLDIDNFKQYNDNYSHLEGDKVLRHVTQTIRDTQKGKYQFIRWGGDEFVIIKNVKNRKEAAQTCEEIRKCIENTSFSKKMKITISVGGSFREEGELIDFNKFFQQADSSLYNAKNHGKNKSCLDGEMIKPTNKRKTTKLKNA</sequence>
<dbReference type="InterPro" id="IPR043128">
    <property type="entry name" value="Rev_trsase/Diguanyl_cyclase"/>
</dbReference>
<feature type="transmembrane region" description="Helical" evidence="3">
    <location>
        <begin position="163"/>
        <end position="186"/>
    </location>
</feature>
<evidence type="ECO:0000256" key="1">
    <source>
        <dbReference type="ARBA" id="ARBA00012528"/>
    </source>
</evidence>
<keyword evidence="3" id="KW-0812">Transmembrane</keyword>
<feature type="transmembrane region" description="Helical" evidence="3">
    <location>
        <begin position="105"/>
        <end position="126"/>
    </location>
</feature>
<dbReference type="SUPFAM" id="SSF55073">
    <property type="entry name" value="Nucleotide cyclase"/>
    <property type="match status" value="1"/>
</dbReference>
<feature type="transmembrane region" description="Helical" evidence="3">
    <location>
        <begin position="76"/>
        <end position="93"/>
    </location>
</feature>
<reference evidence="5 6" key="1">
    <citation type="submission" date="2018-08" db="EMBL/GenBank/DDBJ databases">
        <title>The first complete genome of Treponema rectale (CHPAT), a commensal spirochete of the bovine rectum.</title>
        <authorList>
            <person name="Staton G.J."/>
            <person name="Clegg S.R."/>
            <person name="Carter S.D."/>
            <person name="Radford A.D."/>
            <person name="Darby A."/>
            <person name="Hall N."/>
            <person name="Birtles R.J."/>
            <person name="Evans N.J."/>
        </authorList>
    </citation>
    <scope>NUCLEOTIDE SEQUENCE [LARGE SCALE GENOMIC DNA]</scope>
    <source>
        <strain evidence="5 6">CHPA</strain>
    </source>
</reference>
<dbReference type="AlphaFoldDB" id="A0A7M1XJ54"/>
<dbReference type="SMART" id="SM00267">
    <property type="entry name" value="GGDEF"/>
    <property type="match status" value="1"/>
</dbReference>
<feature type="transmembrane region" description="Helical" evidence="3">
    <location>
        <begin position="35"/>
        <end position="56"/>
    </location>
</feature>
<keyword evidence="3" id="KW-0472">Membrane</keyword>
<name>A0A7M1XJ54_9SPIR</name>
<dbReference type="EMBL" id="CP031517">
    <property type="protein sequence ID" value="QOS39523.1"/>
    <property type="molecule type" value="Genomic_DNA"/>
</dbReference>
<dbReference type="CDD" id="cd01949">
    <property type="entry name" value="GGDEF"/>
    <property type="match status" value="1"/>
</dbReference>
<feature type="transmembrane region" description="Helical" evidence="3">
    <location>
        <begin position="192"/>
        <end position="213"/>
    </location>
</feature>
<dbReference type="Gene3D" id="3.30.70.270">
    <property type="match status" value="1"/>
</dbReference>
<feature type="domain" description="GGDEF" evidence="4">
    <location>
        <begin position="259"/>
        <end position="390"/>
    </location>
</feature>
<dbReference type="GO" id="GO:0052621">
    <property type="term" value="F:diguanylate cyclase activity"/>
    <property type="evidence" value="ECO:0007669"/>
    <property type="project" value="UniProtKB-EC"/>
</dbReference>
<evidence type="ECO:0000256" key="2">
    <source>
        <dbReference type="ARBA" id="ARBA00034247"/>
    </source>
</evidence>
<evidence type="ECO:0000313" key="5">
    <source>
        <dbReference type="EMBL" id="QOS39523.1"/>
    </source>
</evidence>
<accession>A0A7M1XJ54</accession>
<keyword evidence="3" id="KW-1133">Transmembrane helix</keyword>
<evidence type="ECO:0000256" key="3">
    <source>
        <dbReference type="SAM" id="Phobius"/>
    </source>
</evidence>
<dbReference type="EC" id="2.7.7.65" evidence="1"/>
<dbReference type="Pfam" id="PF00990">
    <property type="entry name" value="GGDEF"/>
    <property type="match status" value="1"/>
</dbReference>
<dbReference type="InterPro" id="IPR000160">
    <property type="entry name" value="GGDEF_dom"/>
</dbReference>
<gene>
    <name evidence="5" type="ORF">DYE49_03235</name>
</gene>
<evidence type="ECO:0000259" key="4">
    <source>
        <dbReference type="PROSITE" id="PS50887"/>
    </source>
</evidence>